<feature type="region of interest" description="Disordered" evidence="6">
    <location>
        <begin position="94"/>
        <end position="116"/>
    </location>
</feature>
<gene>
    <name evidence="8" type="ORF">DFP76_101469</name>
</gene>
<dbReference type="SMART" id="SM00345">
    <property type="entry name" value="HTH_GNTR"/>
    <property type="match status" value="1"/>
</dbReference>
<dbReference type="GO" id="GO:0030170">
    <property type="term" value="F:pyridoxal phosphate binding"/>
    <property type="evidence" value="ECO:0007669"/>
    <property type="project" value="InterPro"/>
</dbReference>
<evidence type="ECO:0000256" key="4">
    <source>
        <dbReference type="ARBA" id="ARBA00023125"/>
    </source>
</evidence>
<dbReference type="AlphaFoldDB" id="A0A366D810"/>
<dbReference type="InterPro" id="IPR036388">
    <property type="entry name" value="WH-like_DNA-bd_sf"/>
</dbReference>
<dbReference type="Pfam" id="PF00155">
    <property type="entry name" value="Aminotran_1_2"/>
    <property type="match status" value="1"/>
</dbReference>
<organism evidence="8 9">
    <name type="scientific">Marinomonas aquiplantarum</name>
    <dbReference type="NCBI Taxonomy" id="491951"/>
    <lineage>
        <taxon>Bacteria</taxon>
        <taxon>Pseudomonadati</taxon>
        <taxon>Pseudomonadota</taxon>
        <taxon>Gammaproteobacteria</taxon>
        <taxon>Oceanospirillales</taxon>
        <taxon>Oceanospirillaceae</taxon>
        <taxon>Marinomonas</taxon>
    </lineage>
</organism>
<evidence type="ECO:0000256" key="1">
    <source>
        <dbReference type="ARBA" id="ARBA00005384"/>
    </source>
</evidence>
<sequence>MKYAIASLRIAIEEQGGPYYQQLMDQIQQGIASGELTVGDKLPSSRLLATSLGVSRSTTSRAYDQLIAEGILVSEIKRGVFVAPQMAYRAERKAALNTDSSSPSGSKVSESSPQSQYMGFDAGVDVEVFPSKEWAASMRRSWLKPDYQVMQGGYLTGYPALKAALVDYLYRVRGLECQAEQILITAGNRDALQLLQHALSSKDDKAINWWLEEPTYPPIRQAVGQTSNMRSIAIDHEGPCLPEPSQGENIAILTPNRQYPLGTSISSQRRQKWLQVLQDESSPWWVIEDDYDNEFVYQGRMEVPFMQSAQAHEASKNKVFFVGSFSKVLFRGLRLGFIVTPMAHVTLLEHAQTKIGMSASLPMQPVVADFLIQGNFNRHLNRMRRHYRLKRDMLLAYLSEYLPAWFEWKKPTGGMHVMIEFKAELSRSHDSRQALDCVVAERLKQQAISLSPLSLHYQQANKAKVGFVLGFSGVDESTMKHLLLTMRSELIAMFEKTNEC</sequence>
<dbReference type="PROSITE" id="PS50949">
    <property type="entry name" value="HTH_GNTR"/>
    <property type="match status" value="1"/>
</dbReference>
<dbReference type="InterPro" id="IPR036390">
    <property type="entry name" value="WH_DNA-bd_sf"/>
</dbReference>
<feature type="domain" description="HTH gntR-type" evidence="7">
    <location>
        <begin position="17"/>
        <end position="85"/>
    </location>
</feature>
<protein>
    <submittedName>
        <fullName evidence="8">GntR family transcriptional regulator</fullName>
    </submittedName>
</protein>
<dbReference type="OrthoDB" id="9808770at2"/>
<name>A0A366D810_9GAMM</name>
<dbReference type="EMBL" id="QNRF01000001">
    <property type="protein sequence ID" value="RBO86192.1"/>
    <property type="molecule type" value="Genomic_DNA"/>
</dbReference>
<dbReference type="CDD" id="cd00609">
    <property type="entry name" value="AAT_like"/>
    <property type="match status" value="1"/>
</dbReference>
<evidence type="ECO:0000256" key="2">
    <source>
        <dbReference type="ARBA" id="ARBA00022898"/>
    </source>
</evidence>
<dbReference type="InterPro" id="IPR004839">
    <property type="entry name" value="Aminotransferase_I/II_large"/>
</dbReference>
<dbReference type="SUPFAM" id="SSF46785">
    <property type="entry name" value="Winged helix' DNA-binding domain"/>
    <property type="match status" value="1"/>
</dbReference>
<evidence type="ECO:0000256" key="6">
    <source>
        <dbReference type="SAM" id="MobiDB-lite"/>
    </source>
</evidence>
<evidence type="ECO:0000256" key="3">
    <source>
        <dbReference type="ARBA" id="ARBA00023015"/>
    </source>
</evidence>
<dbReference type="Pfam" id="PF00392">
    <property type="entry name" value="GntR"/>
    <property type="match status" value="1"/>
</dbReference>
<dbReference type="Gene3D" id="3.40.640.10">
    <property type="entry name" value="Type I PLP-dependent aspartate aminotransferase-like (Major domain)"/>
    <property type="match status" value="1"/>
</dbReference>
<keyword evidence="2" id="KW-0663">Pyridoxal phosphate</keyword>
<dbReference type="CDD" id="cd07377">
    <property type="entry name" value="WHTH_GntR"/>
    <property type="match status" value="1"/>
</dbReference>
<proteinExistence type="inferred from homology"/>
<evidence type="ECO:0000259" key="7">
    <source>
        <dbReference type="PROSITE" id="PS50949"/>
    </source>
</evidence>
<evidence type="ECO:0000256" key="5">
    <source>
        <dbReference type="ARBA" id="ARBA00023163"/>
    </source>
</evidence>
<comment type="caution">
    <text evidence="8">The sequence shown here is derived from an EMBL/GenBank/DDBJ whole genome shotgun (WGS) entry which is preliminary data.</text>
</comment>
<dbReference type="PRINTS" id="PR00035">
    <property type="entry name" value="HTHGNTR"/>
</dbReference>
<dbReference type="InterPro" id="IPR000524">
    <property type="entry name" value="Tscrpt_reg_HTH_GntR"/>
</dbReference>
<dbReference type="InterPro" id="IPR051446">
    <property type="entry name" value="HTH_trans_reg/aminotransferase"/>
</dbReference>
<dbReference type="Gene3D" id="1.10.10.10">
    <property type="entry name" value="Winged helix-like DNA-binding domain superfamily/Winged helix DNA-binding domain"/>
    <property type="match status" value="1"/>
</dbReference>
<dbReference type="RefSeq" id="WP_113873065.1">
    <property type="nucleotide sequence ID" value="NZ_QNRF01000001.1"/>
</dbReference>
<accession>A0A366D810</accession>
<dbReference type="InterPro" id="IPR015421">
    <property type="entry name" value="PyrdxlP-dep_Trfase_major"/>
</dbReference>
<keyword evidence="4" id="KW-0238">DNA-binding</keyword>
<dbReference type="GO" id="GO:0003700">
    <property type="term" value="F:DNA-binding transcription factor activity"/>
    <property type="evidence" value="ECO:0007669"/>
    <property type="project" value="InterPro"/>
</dbReference>
<keyword evidence="5" id="KW-0804">Transcription</keyword>
<keyword evidence="9" id="KW-1185">Reference proteome</keyword>
<reference evidence="8 9" key="1">
    <citation type="submission" date="2018-06" db="EMBL/GenBank/DDBJ databases">
        <title>Genomic Encyclopedia of Type Strains, Phase III (KMG-III): the genomes of soil and plant-associated and newly described type strains.</title>
        <authorList>
            <person name="Whitman W."/>
        </authorList>
    </citation>
    <scope>NUCLEOTIDE SEQUENCE [LARGE SCALE GENOMIC DNA]</scope>
    <source>
        <strain evidence="8 9">CECT 7732</strain>
    </source>
</reference>
<comment type="similarity">
    <text evidence="1">In the C-terminal section; belongs to the class-I pyridoxal-phosphate-dependent aminotransferase family.</text>
</comment>
<dbReference type="SUPFAM" id="SSF53383">
    <property type="entry name" value="PLP-dependent transferases"/>
    <property type="match status" value="1"/>
</dbReference>
<dbReference type="GO" id="GO:0003677">
    <property type="term" value="F:DNA binding"/>
    <property type="evidence" value="ECO:0007669"/>
    <property type="project" value="UniProtKB-KW"/>
</dbReference>
<keyword evidence="3" id="KW-0805">Transcription regulation</keyword>
<evidence type="ECO:0000313" key="9">
    <source>
        <dbReference type="Proteomes" id="UP000252086"/>
    </source>
</evidence>
<evidence type="ECO:0000313" key="8">
    <source>
        <dbReference type="EMBL" id="RBO86192.1"/>
    </source>
</evidence>
<dbReference type="InterPro" id="IPR015424">
    <property type="entry name" value="PyrdxlP-dep_Trfase"/>
</dbReference>
<dbReference type="PANTHER" id="PTHR46577">
    <property type="entry name" value="HTH-TYPE TRANSCRIPTIONAL REGULATORY PROTEIN GABR"/>
    <property type="match status" value="1"/>
</dbReference>
<dbReference type="PANTHER" id="PTHR46577:SF1">
    <property type="entry name" value="HTH-TYPE TRANSCRIPTIONAL REGULATORY PROTEIN GABR"/>
    <property type="match status" value="1"/>
</dbReference>
<feature type="compositionally biased region" description="Low complexity" evidence="6">
    <location>
        <begin position="100"/>
        <end position="115"/>
    </location>
</feature>
<dbReference type="Proteomes" id="UP000252086">
    <property type="component" value="Unassembled WGS sequence"/>
</dbReference>